<evidence type="ECO:0000313" key="2">
    <source>
        <dbReference type="Proteomes" id="UP000828941"/>
    </source>
</evidence>
<accession>A0ACB9PDT2</accession>
<evidence type="ECO:0000313" key="1">
    <source>
        <dbReference type="EMBL" id="KAI4346642.1"/>
    </source>
</evidence>
<dbReference type="Proteomes" id="UP000828941">
    <property type="component" value="Chromosome 4"/>
</dbReference>
<comment type="caution">
    <text evidence="1">The sequence shown here is derived from an EMBL/GenBank/DDBJ whole genome shotgun (WGS) entry which is preliminary data.</text>
</comment>
<protein>
    <submittedName>
        <fullName evidence="1">Uncharacterized protein</fullName>
    </submittedName>
</protein>
<proteinExistence type="predicted"/>
<dbReference type="EMBL" id="CM039429">
    <property type="protein sequence ID" value="KAI4346642.1"/>
    <property type="molecule type" value="Genomic_DNA"/>
</dbReference>
<organism evidence="1 2">
    <name type="scientific">Bauhinia variegata</name>
    <name type="common">Purple orchid tree</name>
    <name type="synonym">Phanera variegata</name>
    <dbReference type="NCBI Taxonomy" id="167791"/>
    <lineage>
        <taxon>Eukaryota</taxon>
        <taxon>Viridiplantae</taxon>
        <taxon>Streptophyta</taxon>
        <taxon>Embryophyta</taxon>
        <taxon>Tracheophyta</taxon>
        <taxon>Spermatophyta</taxon>
        <taxon>Magnoliopsida</taxon>
        <taxon>eudicotyledons</taxon>
        <taxon>Gunneridae</taxon>
        <taxon>Pentapetalae</taxon>
        <taxon>rosids</taxon>
        <taxon>fabids</taxon>
        <taxon>Fabales</taxon>
        <taxon>Fabaceae</taxon>
        <taxon>Cercidoideae</taxon>
        <taxon>Cercideae</taxon>
        <taxon>Bauhiniinae</taxon>
        <taxon>Bauhinia</taxon>
    </lineage>
</organism>
<gene>
    <name evidence="1" type="ORF">L6164_007522</name>
</gene>
<keyword evidence="2" id="KW-1185">Reference proteome</keyword>
<name>A0ACB9PDT2_BAUVA</name>
<reference evidence="1 2" key="1">
    <citation type="journal article" date="2022" name="DNA Res.">
        <title>Chromosomal-level genome assembly of the orchid tree Bauhinia variegata (Leguminosae; Cercidoideae) supports the allotetraploid origin hypothesis of Bauhinia.</title>
        <authorList>
            <person name="Zhong Y."/>
            <person name="Chen Y."/>
            <person name="Zheng D."/>
            <person name="Pang J."/>
            <person name="Liu Y."/>
            <person name="Luo S."/>
            <person name="Meng S."/>
            <person name="Qian L."/>
            <person name="Wei D."/>
            <person name="Dai S."/>
            <person name="Zhou R."/>
        </authorList>
    </citation>
    <scope>NUCLEOTIDE SEQUENCE [LARGE SCALE GENOMIC DNA]</scope>
    <source>
        <strain evidence="1">BV-YZ2020</strain>
    </source>
</reference>
<sequence>MADESGNSPVTPEITMSSGVDLRSQSTGKASSGNGDGKVLPHYLRASTGSCHDFCKYGREHEFKEKERHSIPRRVGRTSLGQSSLESLDGTKKSVMKLRTSLDMKPQISDTSDTRKQNLQSTESQKQVVYEVSVKKTSRVKLRASLDSKLQISDTSENNKNDLQSKPSESQKQVVYEVPVRETSMVNLRASLDSKPHISDTSDANKVDFPSESPEGQNQVINEVLVKKTSGVEQRVSLDPKPRHTNEKEMPTKTPDVQKEAAKELPVKKTTVIKLRASTGSMPQISGTSDAKKQQMTTKSPDSQRQVEKTVPVNRKKASSFKDKPSIHPKSHPSDRPKMMGQKIPTPEKVESLPKLTSFIPTSLKPKSLPVKTKPSNNSSEDSSGQRNGELKMQKSSVSNEPNIRKGPSKVARKKLQTPSRASLSPKPSLNRVSSINARKLRNVKVVSHLKNQSKTRKDEPKQHGSNEVEEKTLYVIKMENENKALESDQNASNDVDSSCSKSFSSCKLLSSSISQSSSQEYQEESEYATSEEEEDSFAVNNEVELKDAETLEVEEKGKPKKDGIVCSEDKDFPMSRLKFRRGKVIETQAEKDSPRSLKFRQGKVLGENANVKAESQKKIFKRRYGAVAATDSTGPEKVFLRHQDVQGKKDAQGLFNNVIEETASKLVETRKSKVKALVGAFETVISLQEKKPTANTTS</sequence>